<reference evidence="7 8" key="2">
    <citation type="journal article" date="2014" name="PLoS ONE">
        <title>Evolution of mitochondria reconstructed from the energy metabolism of living bacteria.</title>
        <authorList>
            <person name="Degli Esposti M."/>
            <person name="Chouaia B."/>
            <person name="Comandatore F."/>
            <person name="Crotti E."/>
            <person name="Sassera D."/>
            <person name="Lievens P.M."/>
            <person name="Daffonchio D."/>
            <person name="Bandi C."/>
        </authorList>
    </citation>
    <scope>NUCLEOTIDE SEQUENCE [LARGE SCALE GENOMIC DNA]</scope>
    <source>
        <strain evidence="7 8">SF2.1</strain>
    </source>
</reference>
<evidence type="ECO:0000313" key="8">
    <source>
        <dbReference type="Proteomes" id="UP000027583"/>
    </source>
</evidence>
<feature type="transmembrane region" description="Helical" evidence="5">
    <location>
        <begin position="41"/>
        <end position="61"/>
    </location>
</feature>
<feature type="domain" description="EamA" evidence="6">
    <location>
        <begin position="16"/>
        <end position="143"/>
    </location>
</feature>
<accession>A0A060QC41</accession>
<evidence type="ECO:0000313" key="7">
    <source>
        <dbReference type="EMBL" id="CDG38228.1"/>
    </source>
</evidence>
<keyword evidence="3 5" id="KW-1133">Transmembrane helix</keyword>
<dbReference type="SUPFAM" id="SSF103481">
    <property type="entry name" value="Multidrug resistance efflux transporter EmrE"/>
    <property type="match status" value="2"/>
</dbReference>
<dbReference type="PANTHER" id="PTHR32322">
    <property type="entry name" value="INNER MEMBRANE TRANSPORTER"/>
    <property type="match status" value="1"/>
</dbReference>
<dbReference type="GO" id="GO:0016020">
    <property type="term" value="C:membrane"/>
    <property type="evidence" value="ECO:0007669"/>
    <property type="project" value="UniProtKB-SubCell"/>
</dbReference>
<evidence type="ECO:0000256" key="3">
    <source>
        <dbReference type="ARBA" id="ARBA00022989"/>
    </source>
</evidence>
<sequence length="310" mass="32906">MQKQKQNHMGPKEWSLLLILALLWGGSFFFFKILVSAVPPFSVVLGRVGLAALALNLLLVVRRTTLPLDRTLWLRLFVLGLLNNVIPFSAIAFGETRISSGLAAILNATTPVFTIIVAHFLTHDEKMRWGKVAGIVLGFCGVGTLIAPALAGGRFQSSLAGELACLGAALSYGFGGVYGRKFRGLPPLQLATGQLTASTILILPLSMLVDHPWTLPPLTATVWGAFAGIALLSTAGAFILYFKLLATSGATNLSLVTFLLPIMALMLGILFLGEHPGWSALAGLCLIGAGLAAIDGRLFRLVTDRATTSR</sequence>
<comment type="subcellular location">
    <subcellularLocation>
        <location evidence="1">Membrane</location>
        <topology evidence="1">Multi-pass membrane protein</topology>
    </subcellularLocation>
</comment>
<dbReference type="Proteomes" id="UP000027583">
    <property type="component" value="Unassembled WGS sequence"/>
</dbReference>
<feature type="transmembrane region" description="Helical" evidence="5">
    <location>
        <begin position="14"/>
        <end position="35"/>
    </location>
</feature>
<evidence type="ECO:0000256" key="4">
    <source>
        <dbReference type="ARBA" id="ARBA00023136"/>
    </source>
</evidence>
<evidence type="ECO:0000256" key="1">
    <source>
        <dbReference type="ARBA" id="ARBA00004141"/>
    </source>
</evidence>
<feature type="transmembrane region" description="Helical" evidence="5">
    <location>
        <begin position="100"/>
        <end position="121"/>
    </location>
</feature>
<dbReference type="InterPro" id="IPR037185">
    <property type="entry name" value="EmrE-like"/>
</dbReference>
<dbReference type="Pfam" id="PF00892">
    <property type="entry name" value="EamA"/>
    <property type="match status" value="2"/>
</dbReference>
<feature type="transmembrane region" description="Helical" evidence="5">
    <location>
        <begin position="133"/>
        <end position="153"/>
    </location>
</feature>
<dbReference type="InterPro" id="IPR000620">
    <property type="entry name" value="EamA_dom"/>
</dbReference>
<feature type="transmembrane region" description="Helical" evidence="5">
    <location>
        <begin position="278"/>
        <end position="299"/>
    </location>
</feature>
<keyword evidence="2 5" id="KW-0812">Transmembrane</keyword>
<reference evidence="7 8" key="1">
    <citation type="journal article" date="2014" name="Genome Biol. Evol.">
        <title>Acetic acid bacteria genomes reveal functional traits for adaptation to life in insect guts.</title>
        <authorList>
            <person name="Chouaia B."/>
            <person name="Gaiarsa S."/>
            <person name="Crotti E."/>
            <person name="Comandatore F."/>
            <person name="Degli Esposti M."/>
            <person name="Ricci I."/>
            <person name="Alma A."/>
            <person name="Favia G."/>
            <person name="Bandi C."/>
            <person name="Daffonchio D."/>
        </authorList>
    </citation>
    <scope>NUCLEOTIDE SEQUENCE [LARGE SCALE GENOMIC DNA]</scope>
    <source>
        <strain evidence="7 8">SF2.1</strain>
    </source>
</reference>
<comment type="caution">
    <text evidence="7">The sequence shown here is derived from an EMBL/GenBank/DDBJ whole genome shotgun (WGS) entry which is preliminary data.</text>
</comment>
<dbReference type="PANTHER" id="PTHR32322:SF9">
    <property type="entry name" value="AMINO-ACID METABOLITE EFFLUX PUMP-RELATED"/>
    <property type="match status" value="1"/>
</dbReference>
<organism evidence="7 8">
    <name type="scientific">Asaia bogorensis</name>
    <dbReference type="NCBI Taxonomy" id="91915"/>
    <lineage>
        <taxon>Bacteria</taxon>
        <taxon>Pseudomonadati</taxon>
        <taxon>Pseudomonadota</taxon>
        <taxon>Alphaproteobacteria</taxon>
        <taxon>Acetobacterales</taxon>
        <taxon>Acetobacteraceae</taxon>
        <taxon>Asaia</taxon>
    </lineage>
</organism>
<gene>
    <name evidence="7" type="ORF">ASAP_0183</name>
</gene>
<feature type="domain" description="EamA" evidence="6">
    <location>
        <begin position="160"/>
        <end position="293"/>
    </location>
</feature>
<feature type="transmembrane region" description="Helical" evidence="5">
    <location>
        <begin position="73"/>
        <end position="94"/>
    </location>
</feature>
<evidence type="ECO:0000259" key="6">
    <source>
        <dbReference type="Pfam" id="PF00892"/>
    </source>
</evidence>
<evidence type="ECO:0000256" key="2">
    <source>
        <dbReference type="ARBA" id="ARBA00022692"/>
    </source>
</evidence>
<feature type="transmembrane region" description="Helical" evidence="5">
    <location>
        <begin position="253"/>
        <end position="272"/>
    </location>
</feature>
<feature type="transmembrane region" description="Helical" evidence="5">
    <location>
        <begin position="221"/>
        <end position="241"/>
    </location>
</feature>
<feature type="transmembrane region" description="Helical" evidence="5">
    <location>
        <begin position="190"/>
        <end position="209"/>
    </location>
</feature>
<dbReference type="InterPro" id="IPR050638">
    <property type="entry name" value="AA-Vitamin_Transporters"/>
</dbReference>
<protein>
    <submittedName>
        <fullName evidence="7">Permease of the drug/metabolite transporter (DMT) superfamily</fullName>
    </submittedName>
</protein>
<name>A0A060QC41_9PROT</name>
<feature type="transmembrane region" description="Helical" evidence="5">
    <location>
        <begin position="159"/>
        <end position="178"/>
    </location>
</feature>
<evidence type="ECO:0000256" key="5">
    <source>
        <dbReference type="SAM" id="Phobius"/>
    </source>
</evidence>
<dbReference type="EMBL" id="CBLX010000003">
    <property type="protein sequence ID" value="CDG38228.1"/>
    <property type="molecule type" value="Genomic_DNA"/>
</dbReference>
<proteinExistence type="predicted"/>
<dbReference type="AlphaFoldDB" id="A0A060QC41"/>
<keyword evidence="4 5" id="KW-0472">Membrane</keyword>
<dbReference type="eggNOG" id="COG0697">
    <property type="taxonomic scope" value="Bacteria"/>
</dbReference>